<dbReference type="PROSITE" id="PS51000">
    <property type="entry name" value="HTH_DEOR_2"/>
    <property type="match status" value="1"/>
</dbReference>
<feature type="domain" description="HTH deoR-type" evidence="4">
    <location>
        <begin position="13"/>
        <end position="68"/>
    </location>
</feature>
<dbReference type="PANTHER" id="PTHR30363:SF44">
    <property type="entry name" value="AGA OPERON TRANSCRIPTIONAL REPRESSOR-RELATED"/>
    <property type="match status" value="1"/>
</dbReference>
<organism evidence="5 6">
    <name type="scientific">Lactobacillus ultunensis DSM 16047</name>
    <dbReference type="NCBI Taxonomy" id="525365"/>
    <lineage>
        <taxon>Bacteria</taxon>
        <taxon>Bacillati</taxon>
        <taxon>Bacillota</taxon>
        <taxon>Bacilli</taxon>
        <taxon>Lactobacillales</taxon>
        <taxon>Lactobacillaceae</taxon>
        <taxon>Lactobacillus</taxon>
    </lineage>
</organism>
<dbReference type="InterPro" id="IPR037171">
    <property type="entry name" value="NagB/RpiA_transferase-like"/>
</dbReference>
<protein>
    <submittedName>
        <fullName evidence="5">Transcriptional regulator, DeoR family</fullName>
    </submittedName>
</protein>
<dbReference type="Pfam" id="PF00455">
    <property type="entry name" value="DeoRC"/>
    <property type="match status" value="1"/>
</dbReference>
<dbReference type="eggNOG" id="COG1349">
    <property type="taxonomic scope" value="Bacteria"/>
</dbReference>
<dbReference type="OrthoDB" id="9798651at2"/>
<dbReference type="Proteomes" id="UP000005583">
    <property type="component" value="Unassembled WGS sequence"/>
</dbReference>
<evidence type="ECO:0000259" key="4">
    <source>
        <dbReference type="PROSITE" id="PS51000"/>
    </source>
</evidence>
<dbReference type="PROSITE" id="PS00894">
    <property type="entry name" value="HTH_DEOR_1"/>
    <property type="match status" value="1"/>
</dbReference>
<dbReference type="Gene3D" id="1.10.10.10">
    <property type="entry name" value="Winged helix-like DNA-binding domain superfamily/Winged helix DNA-binding domain"/>
    <property type="match status" value="1"/>
</dbReference>
<evidence type="ECO:0000256" key="2">
    <source>
        <dbReference type="ARBA" id="ARBA00023125"/>
    </source>
</evidence>
<comment type="caution">
    <text evidence="5">The sequence shown here is derived from an EMBL/GenBank/DDBJ whole genome shotgun (WGS) entry which is preliminary data.</text>
</comment>
<keyword evidence="1" id="KW-0805">Transcription regulation</keyword>
<dbReference type="Pfam" id="PF08220">
    <property type="entry name" value="HTH_DeoR"/>
    <property type="match status" value="1"/>
</dbReference>
<dbReference type="GO" id="GO:0003700">
    <property type="term" value="F:DNA-binding transcription factor activity"/>
    <property type="evidence" value="ECO:0007669"/>
    <property type="project" value="InterPro"/>
</dbReference>
<evidence type="ECO:0000313" key="5">
    <source>
        <dbReference type="EMBL" id="EEJ72501.1"/>
    </source>
</evidence>
<dbReference type="InterPro" id="IPR036390">
    <property type="entry name" value="WH_DNA-bd_sf"/>
</dbReference>
<reference evidence="5 6" key="1">
    <citation type="submission" date="2009-01" db="EMBL/GenBank/DDBJ databases">
        <authorList>
            <person name="Qin X."/>
            <person name="Bachman B."/>
            <person name="Battles P."/>
            <person name="Bell A."/>
            <person name="Bess C."/>
            <person name="Bickham C."/>
            <person name="Chaboub L."/>
            <person name="Chen D."/>
            <person name="Coyle M."/>
            <person name="Deiros D.R."/>
            <person name="Dinh H."/>
            <person name="Forbes L."/>
            <person name="Fowler G."/>
            <person name="Francisco L."/>
            <person name="Fu Q."/>
            <person name="Gubbala S."/>
            <person name="Hale W."/>
            <person name="Han Y."/>
            <person name="Hemphill L."/>
            <person name="Highlander S.K."/>
            <person name="Hirani K."/>
            <person name="Hogues M."/>
            <person name="Jackson L."/>
            <person name="Jakkamsetti A."/>
            <person name="Javaid M."/>
            <person name="Jiang H."/>
            <person name="Korchina V."/>
            <person name="Kovar C."/>
            <person name="Lara F."/>
            <person name="Lee S."/>
            <person name="Mata R."/>
            <person name="Mathew T."/>
            <person name="Moen C."/>
            <person name="Morales K."/>
            <person name="Munidasa M."/>
            <person name="Nazareth L."/>
            <person name="Ngo R."/>
            <person name="Nguyen L."/>
            <person name="Okwuonu G."/>
            <person name="Ongeri F."/>
            <person name="Patil S."/>
            <person name="Petrosino J."/>
            <person name="Pham C."/>
            <person name="Pham P."/>
            <person name="Pu L.-L."/>
            <person name="Puazo M."/>
            <person name="Raj R."/>
            <person name="Reid J."/>
            <person name="Rouhana J."/>
            <person name="Saada N."/>
            <person name="Shang Y."/>
            <person name="Simmons D."/>
            <person name="Thornton R."/>
            <person name="Warren J."/>
            <person name="Weissenberger G."/>
            <person name="Zhang J."/>
            <person name="Zhang L."/>
            <person name="Zhou C."/>
            <person name="Zhu D."/>
            <person name="Muzny D."/>
            <person name="Worley K."/>
            <person name="Gibbs R."/>
        </authorList>
    </citation>
    <scope>NUCLEOTIDE SEQUENCE [LARGE SCALE GENOMIC DNA]</scope>
    <source>
        <strain evidence="5 6">DSM 16047</strain>
    </source>
</reference>
<name>C2ELS9_9LACO</name>
<keyword evidence="3" id="KW-0804">Transcription</keyword>
<gene>
    <name evidence="5" type="primary">lacR</name>
    <name evidence="5" type="ORF">HMPREF0548_0625</name>
</gene>
<keyword evidence="2" id="KW-0238">DNA-binding</keyword>
<proteinExistence type="predicted"/>
<dbReference type="HOGENOM" id="CLU_060699_1_4_9"/>
<dbReference type="InterPro" id="IPR036388">
    <property type="entry name" value="WH-like_DNA-bd_sf"/>
</dbReference>
<dbReference type="EMBL" id="ACGU01000035">
    <property type="protein sequence ID" value="EEJ72501.1"/>
    <property type="molecule type" value="Genomic_DNA"/>
</dbReference>
<dbReference type="SMART" id="SM01134">
    <property type="entry name" value="DeoRC"/>
    <property type="match status" value="1"/>
</dbReference>
<evidence type="ECO:0000256" key="1">
    <source>
        <dbReference type="ARBA" id="ARBA00023015"/>
    </source>
</evidence>
<dbReference type="PRINTS" id="PR00037">
    <property type="entry name" value="HTHLACR"/>
</dbReference>
<dbReference type="PANTHER" id="PTHR30363">
    <property type="entry name" value="HTH-TYPE TRANSCRIPTIONAL REGULATOR SRLR-RELATED"/>
    <property type="match status" value="1"/>
</dbReference>
<sequence>MLERVSKMEPLKVEKRRDQIINLLKKYGTLRVAQLVNQVGVSDETIRNDLRRLSEQGLVLRHYGMASLSSQAAKEKAKIEPVANRVSVKAEIKDQLAKAAVSLMKKKEGLTIALDQGSTIARIAELLSQYYDNNLFTSSLLALDNLKKSHSNVYCLGGKFNPEDLSFQSISADPEYRLVHYDYCFIGSSGVLNRNGICSTSFADSQMKLNMIKQSDISVAVIDAAKFTQTSLLKVTDWSDLNYVVTNLDSASAEYQKIAAQTKVVSVGQGVDENEIE</sequence>
<dbReference type="InterPro" id="IPR018356">
    <property type="entry name" value="Tscrpt_reg_HTH_DeoR_CS"/>
</dbReference>
<dbReference type="InterPro" id="IPR050313">
    <property type="entry name" value="Carb_Metab_HTH_regulators"/>
</dbReference>
<evidence type="ECO:0000313" key="6">
    <source>
        <dbReference type="Proteomes" id="UP000005583"/>
    </source>
</evidence>
<dbReference type="SUPFAM" id="SSF100950">
    <property type="entry name" value="NagB/RpiA/CoA transferase-like"/>
    <property type="match status" value="1"/>
</dbReference>
<dbReference type="SUPFAM" id="SSF46785">
    <property type="entry name" value="Winged helix' DNA-binding domain"/>
    <property type="match status" value="1"/>
</dbReference>
<keyword evidence="6" id="KW-1185">Reference proteome</keyword>
<dbReference type="GO" id="GO:0003677">
    <property type="term" value="F:DNA binding"/>
    <property type="evidence" value="ECO:0007669"/>
    <property type="project" value="UniProtKB-KW"/>
</dbReference>
<dbReference type="InterPro" id="IPR014036">
    <property type="entry name" value="DeoR-like_C"/>
</dbReference>
<dbReference type="InterPro" id="IPR001034">
    <property type="entry name" value="DeoR_HTH"/>
</dbReference>
<dbReference type="AlphaFoldDB" id="C2ELS9"/>
<evidence type="ECO:0000256" key="3">
    <source>
        <dbReference type="ARBA" id="ARBA00023163"/>
    </source>
</evidence>
<dbReference type="STRING" id="525365.HMPREF0548_0625"/>
<dbReference type="SMART" id="SM00420">
    <property type="entry name" value="HTH_DEOR"/>
    <property type="match status" value="1"/>
</dbReference>
<accession>C2ELS9</accession>